<dbReference type="Proteomes" id="UP000812966">
    <property type="component" value="Unassembled WGS sequence"/>
</dbReference>
<gene>
    <name evidence="3" type="ORF">FFLO_01555</name>
</gene>
<accession>A0A8K0NUS6</accession>
<feature type="compositionally biased region" description="Acidic residues" evidence="1">
    <location>
        <begin position="1"/>
        <end position="23"/>
    </location>
</feature>
<feature type="compositionally biased region" description="Basic and acidic residues" evidence="1">
    <location>
        <begin position="37"/>
        <end position="51"/>
    </location>
</feature>
<feature type="domain" description="F-box" evidence="2">
    <location>
        <begin position="57"/>
        <end position="91"/>
    </location>
</feature>
<dbReference type="Gene3D" id="1.20.1280.50">
    <property type="match status" value="1"/>
</dbReference>
<dbReference type="EMBL" id="JABELV010000022">
    <property type="protein sequence ID" value="KAG7562997.1"/>
    <property type="molecule type" value="Genomic_DNA"/>
</dbReference>
<evidence type="ECO:0000313" key="4">
    <source>
        <dbReference type="Proteomes" id="UP000812966"/>
    </source>
</evidence>
<dbReference type="InterPro" id="IPR036047">
    <property type="entry name" value="F-box-like_dom_sf"/>
</dbReference>
<dbReference type="Pfam" id="PF12937">
    <property type="entry name" value="F-box-like"/>
    <property type="match status" value="1"/>
</dbReference>
<keyword evidence="4" id="KW-1185">Reference proteome</keyword>
<reference evidence="3" key="1">
    <citation type="submission" date="2020-04" db="EMBL/GenBank/DDBJ databases">
        <title>Analysis of mating type loci in Filobasidium floriforme.</title>
        <authorList>
            <person name="Nowrousian M."/>
        </authorList>
    </citation>
    <scope>NUCLEOTIDE SEQUENCE</scope>
    <source>
        <strain evidence="3">CBS 6242</strain>
    </source>
</reference>
<feature type="region of interest" description="Disordered" evidence="1">
    <location>
        <begin position="1"/>
        <end position="53"/>
    </location>
</feature>
<evidence type="ECO:0000313" key="3">
    <source>
        <dbReference type="EMBL" id="KAG7562997.1"/>
    </source>
</evidence>
<organism evidence="3 4">
    <name type="scientific">Filobasidium floriforme</name>
    <dbReference type="NCBI Taxonomy" id="5210"/>
    <lineage>
        <taxon>Eukaryota</taxon>
        <taxon>Fungi</taxon>
        <taxon>Dikarya</taxon>
        <taxon>Basidiomycota</taxon>
        <taxon>Agaricomycotina</taxon>
        <taxon>Tremellomycetes</taxon>
        <taxon>Filobasidiales</taxon>
        <taxon>Filobasidiaceae</taxon>
        <taxon>Filobasidium</taxon>
    </lineage>
</organism>
<feature type="compositionally biased region" description="Gly residues" evidence="1">
    <location>
        <begin position="241"/>
        <end position="256"/>
    </location>
</feature>
<protein>
    <recommendedName>
        <fullName evidence="2">F-box domain-containing protein</fullName>
    </recommendedName>
</protein>
<sequence length="265" mass="29880">MTDEEDSEDHPGYSDDDSDDDEMVNLATRPSTPVSSHSREREGQDSHEKAGRFVATRDPVKMLPSSIMLRVFLQLDIKSLARCDRVCKRWRKSQTLNYTWFLHTRSFTLPQLKKDQDGNYINRQSADSEDYDPYDKAHWLTMFKTPVPASTTPQWSKRESKQAWRLTFKGLITRKENPSSVQDFRVDVDALSSGLATPLGELETGYGGNSRPASGASTPKSKKEMRDHYKSLQGRKSKGKGNLGGTQRGVKDIGGAGEDRFSAPW</sequence>
<proteinExistence type="predicted"/>
<dbReference type="InterPro" id="IPR001810">
    <property type="entry name" value="F-box_dom"/>
</dbReference>
<comment type="caution">
    <text evidence="3">The sequence shown here is derived from an EMBL/GenBank/DDBJ whole genome shotgun (WGS) entry which is preliminary data.</text>
</comment>
<dbReference type="SUPFAM" id="SSF81383">
    <property type="entry name" value="F-box domain"/>
    <property type="match status" value="1"/>
</dbReference>
<feature type="compositionally biased region" description="Basic and acidic residues" evidence="1">
    <location>
        <begin position="221"/>
        <end position="230"/>
    </location>
</feature>
<evidence type="ECO:0000256" key="1">
    <source>
        <dbReference type="SAM" id="MobiDB-lite"/>
    </source>
</evidence>
<dbReference type="PROSITE" id="PS50181">
    <property type="entry name" value="FBOX"/>
    <property type="match status" value="1"/>
</dbReference>
<feature type="region of interest" description="Disordered" evidence="1">
    <location>
        <begin position="200"/>
        <end position="265"/>
    </location>
</feature>
<dbReference type="AlphaFoldDB" id="A0A8K0NUS6"/>
<dbReference type="OrthoDB" id="6419443at2759"/>
<evidence type="ECO:0000259" key="2">
    <source>
        <dbReference type="PROSITE" id="PS50181"/>
    </source>
</evidence>
<name>A0A8K0NUS6_9TREE</name>
<dbReference type="SMART" id="SM00256">
    <property type="entry name" value="FBOX"/>
    <property type="match status" value="1"/>
</dbReference>